<comment type="caution">
    <text evidence="8">The sequence shown here is derived from an EMBL/GenBank/DDBJ whole genome shotgun (WGS) entry which is preliminary data.</text>
</comment>
<dbReference type="InterPro" id="IPR003599">
    <property type="entry name" value="Ig_sub"/>
</dbReference>
<dbReference type="Pfam" id="PF00041">
    <property type="entry name" value="fn3"/>
    <property type="match status" value="1"/>
</dbReference>
<dbReference type="InterPro" id="IPR007110">
    <property type="entry name" value="Ig-like_dom"/>
</dbReference>
<keyword evidence="2" id="KW-0677">Repeat</keyword>
<protein>
    <submittedName>
        <fullName evidence="8">Uncharacterized protein</fullName>
    </submittedName>
</protein>
<accession>A0A819CUZ3</accession>
<keyword evidence="1" id="KW-0732">Signal</keyword>
<dbReference type="Gene3D" id="2.60.40.10">
    <property type="entry name" value="Immunoglobulins"/>
    <property type="match status" value="7"/>
</dbReference>
<dbReference type="SMART" id="SM00408">
    <property type="entry name" value="IGc2"/>
    <property type="match status" value="4"/>
</dbReference>
<keyword evidence="5" id="KW-0472">Membrane</keyword>
<dbReference type="CDD" id="cd00063">
    <property type="entry name" value="FN3"/>
    <property type="match status" value="2"/>
</dbReference>
<dbReference type="InterPro" id="IPR003961">
    <property type="entry name" value="FN3_dom"/>
</dbReference>
<evidence type="ECO:0000313" key="9">
    <source>
        <dbReference type="Proteomes" id="UP000663823"/>
    </source>
</evidence>
<dbReference type="InterPro" id="IPR003598">
    <property type="entry name" value="Ig_sub2"/>
</dbReference>
<dbReference type="PANTHER" id="PTHR12231">
    <property type="entry name" value="CTX-RELATED TYPE I TRANSMEMBRANE PROTEIN"/>
    <property type="match status" value="1"/>
</dbReference>
<feature type="domain" description="Ig-like" evidence="6">
    <location>
        <begin position="332"/>
        <end position="421"/>
    </location>
</feature>
<feature type="domain" description="Ig-like" evidence="6">
    <location>
        <begin position="251"/>
        <end position="329"/>
    </location>
</feature>
<dbReference type="PROSITE" id="PS50853">
    <property type="entry name" value="FN3"/>
    <property type="match status" value="2"/>
</dbReference>
<dbReference type="PANTHER" id="PTHR12231:SF240">
    <property type="entry name" value="PROTEIN TURTLE HOMOLOG B"/>
    <property type="match status" value="1"/>
</dbReference>
<reference evidence="8" key="1">
    <citation type="submission" date="2021-02" db="EMBL/GenBank/DDBJ databases">
        <authorList>
            <person name="Nowell W R."/>
        </authorList>
    </citation>
    <scope>NUCLEOTIDE SEQUENCE</scope>
</reference>
<keyword evidence="3" id="KW-1015">Disulfide bond</keyword>
<evidence type="ECO:0000313" key="8">
    <source>
        <dbReference type="EMBL" id="CAF3827127.1"/>
    </source>
</evidence>
<feature type="domain" description="Fibronectin type-III" evidence="7">
    <location>
        <begin position="523"/>
        <end position="619"/>
    </location>
</feature>
<dbReference type="Proteomes" id="UP000663823">
    <property type="component" value="Unassembled WGS sequence"/>
</dbReference>
<evidence type="ECO:0000256" key="3">
    <source>
        <dbReference type="ARBA" id="ARBA00023157"/>
    </source>
</evidence>
<keyword evidence="4" id="KW-0393">Immunoglobulin domain</keyword>
<keyword evidence="5" id="KW-1133">Transmembrane helix</keyword>
<dbReference type="PROSITE" id="PS50835">
    <property type="entry name" value="IG_LIKE"/>
    <property type="match status" value="4"/>
</dbReference>
<feature type="domain" description="Fibronectin type-III" evidence="7">
    <location>
        <begin position="638"/>
        <end position="738"/>
    </location>
</feature>
<dbReference type="AlphaFoldDB" id="A0A819CUZ3"/>
<feature type="transmembrane region" description="Helical" evidence="5">
    <location>
        <begin position="747"/>
        <end position="771"/>
    </location>
</feature>
<dbReference type="InterPro" id="IPR013783">
    <property type="entry name" value="Ig-like_fold"/>
</dbReference>
<dbReference type="InterPro" id="IPR013098">
    <property type="entry name" value="Ig_I-set"/>
</dbReference>
<evidence type="ECO:0000256" key="5">
    <source>
        <dbReference type="SAM" id="Phobius"/>
    </source>
</evidence>
<organism evidence="8 9">
    <name type="scientific">Rotaria sordida</name>
    <dbReference type="NCBI Taxonomy" id="392033"/>
    <lineage>
        <taxon>Eukaryota</taxon>
        <taxon>Metazoa</taxon>
        <taxon>Spiralia</taxon>
        <taxon>Gnathifera</taxon>
        <taxon>Rotifera</taxon>
        <taxon>Eurotatoria</taxon>
        <taxon>Bdelloidea</taxon>
        <taxon>Philodinida</taxon>
        <taxon>Philodinidae</taxon>
        <taxon>Rotaria</taxon>
    </lineage>
</organism>
<evidence type="ECO:0000256" key="4">
    <source>
        <dbReference type="ARBA" id="ARBA00023319"/>
    </source>
</evidence>
<dbReference type="SUPFAM" id="SSF48726">
    <property type="entry name" value="Immunoglobulin"/>
    <property type="match status" value="5"/>
</dbReference>
<dbReference type="Pfam" id="PF13927">
    <property type="entry name" value="Ig_3"/>
    <property type="match status" value="2"/>
</dbReference>
<dbReference type="SUPFAM" id="SSF49265">
    <property type="entry name" value="Fibronectin type III"/>
    <property type="match status" value="1"/>
</dbReference>
<dbReference type="InterPro" id="IPR051170">
    <property type="entry name" value="Neural/epithelial_adhesion"/>
</dbReference>
<dbReference type="EMBL" id="CAJOAX010002931">
    <property type="protein sequence ID" value="CAF3827127.1"/>
    <property type="molecule type" value="Genomic_DNA"/>
</dbReference>
<dbReference type="SMART" id="SM00060">
    <property type="entry name" value="FN3"/>
    <property type="match status" value="2"/>
</dbReference>
<gene>
    <name evidence="8" type="ORF">OTI717_LOCUS19763</name>
</gene>
<dbReference type="CDD" id="cd00096">
    <property type="entry name" value="Ig"/>
    <property type="match status" value="2"/>
</dbReference>
<sequence>MILSDEEILNIIRKEDDSIKLVPLRKNTKLNIVSVLSSTIIIDTEIGNINVVIPCPIDRTQWILPSILQWYRLKNNYTKPIASQFDNYPVHIDDIYRNKYRLLSNGSLIIENVQLSDNDTFECRLILIDRGLLDIKYKYFITIRVNEQPYFINLSNSLQIASYYSTINFICEIYGVPIPIVTWYKILEKNKQTIKDEDLELLLVDSQQLTLYNVDDRMAGKYRCMGKNRLGTIQNDFQLLIRGSIYWRRFPESQTVKINDSLILKCEGESSEKLQYHWLKDDFPISETISSRDRLQTYSDGVLSINNIEPSDHGSYTCIISIINSASVRSKPAIITVKYPPIPARHQQTKNLTFIRGSIGICPCLLDAYPPIQSVSWYRNGESLHIEPKGGSYSINSEYGLIIKSVEIDDDGKYFCRAQNSEGFGHDGRPFYIETKEPIKFMLKPNSIYHVNEREQLILPCVAFGNPSPTIKWLKNSIELKKVNENLTLQYTDKTDHGLYICQASNEHTTTNITTLIIVENTTPQAPHNIQYKQISSNLFVSWEPGYDGGRFQNFIIWYRILHRKKRNWNQIRVLPNNATQFILFDLKLKQTYELTIVAENDFGIGTFTPIITIYLNQTQNSSIDYLHYSNETTLFRPLSPINLHLYQSGLNLHVTWNHPNMIESPINILYYVIQWRSTILFNNQQSQQSIVVHYPTRSYVLKNIKQSKYIIQVMSYSDQGTYSLPIESQVNIRFNAILSYDGSSHLLVILLCILILLTIASICFCIFCVFKYHYHRRSYITDLECDSKWKCCCLSHIRYKLGDCSHLKGDRYHASLLKSNDLPTTPLYKSQNRIIQQTPTAPIGLPSPQESLTDSTISLAKVTTIPRCRDSVTSNLIITPQSKRGSLSIDKSHAVVSSTLIFTATDETKMASFFEPISVDNISPVPYSDIETRKNGSRLPLEAVPEINELDVANSRYSFDPSLLSTLPNSHHTHTVQPSPVLITFDSSTLKCRT</sequence>
<feature type="domain" description="Ig-like" evidence="6">
    <location>
        <begin position="149"/>
        <end position="240"/>
    </location>
</feature>
<evidence type="ECO:0000259" key="7">
    <source>
        <dbReference type="PROSITE" id="PS50853"/>
    </source>
</evidence>
<dbReference type="SMART" id="SM00409">
    <property type="entry name" value="IG"/>
    <property type="match status" value="5"/>
</dbReference>
<evidence type="ECO:0000256" key="1">
    <source>
        <dbReference type="ARBA" id="ARBA00022729"/>
    </source>
</evidence>
<name>A0A819CUZ3_9BILA</name>
<keyword evidence="5" id="KW-0812">Transmembrane</keyword>
<feature type="domain" description="Ig-like" evidence="6">
    <location>
        <begin position="438"/>
        <end position="514"/>
    </location>
</feature>
<dbReference type="InterPro" id="IPR036116">
    <property type="entry name" value="FN3_sf"/>
</dbReference>
<dbReference type="InterPro" id="IPR036179">
    <property type="entry name" value="Ig-like_dom_sf"/>
</dbReference>
<evidence type="ECO:0000259" key="6">
    <source>
        <dbReference type="PROSITE" id="PS50835"/>
    </source>
</evidence>
<proteinExistence type="predicted"/>
<evidence type="ECO:0000256" key="2">
    <source>
        <dbReference type="ARBA" id="ARBA00022737"/>
    </source>
</evidence>
<dbReference type="Pfam" id="PF07679">
    <property type="entry name" value="I-set"/>
    <property type="match status" value="2"/>
</dbReference>